<keyword evidence="5" id="KW-0472">Membrane</keyword>
<feature type="domain" description="SPX" evidence="6">
    <location>
        <begin position="2"/>
        <end position="166"/>
    </location>
</feature>
<keyword evidence="3" id="KW-0812">Transmembrane</keyword>
<dbReference type="GeneID" id="17255013"/>
<keyword evidence="8" id="KW-1185">Reference proteome</keyword>
<dbReference type="GO" id="GO:0006799">
    <property type="term" value="P:polyphosphate biosynthetic process"/>
    <property type="evidence" value="ECO:0007669"/>
    <property type="project" value="UniProtKB-ARBA"/>
</dbReference>
<dbReference type="RefSeq" id="XP_005761240.1">
    <property type="nucleotide sequence ID" value="XM_005761183.1"/>
</dbReference>
<evidence type="ECO:0000256" key="1">
    <source>
        <dbReference type="ARBA" id="ARBA00004128"/>
    </source>
</evidence>
<evidence type="ECO:0000313" key="8">
    <source>
        <dbReference type="Proteomes" id="UP000013827"/>
    </source>
</evidence>
<dbReference type="eggNOG" id="KOG1161">
    <property type="taxonomic scope" value="Eukaryota"/>
</dbReference>
<dbReference type="Pfam" id="PF03105">
    <property type="entry name" value="SPX"/>
    <property type="match status" value="2"/>
</dbReference>
<dbReference type="EnsemblProtists" id="EOD08811">
    <property type="protein sequence ID" value="EOD08811"/>
    <property type="gene ID" value="EMIHUDRAFT_438229"/>
</dbReference>
<dbReference type="CDD" id="cd14447">
    <property type="entry name" value="SPX"/>
    <property type="match status" value="1"/>
</dbReference>
<keyword evidence="4" id="KW-1133">Transmembrane helix</keyword>
<dbReference type="HOGENOM" id="CLU_492996_0_0_1"/>
<dbReference type="Gene3D" id="3.20.100.30">
    <property type="entry name" value="VTC, catalytic tunnel domain"/>
    <property type="match status" value="1"/>
</dbReference>
<dbReference type="PROSITE" id="PS51382">
    <property type="entry name" value="SPX"/>
    <property type="match status" value="1"/>
</dbReference>
<dbReference type="STRING" id="2903.R1DD88"/>
<reference evidence="8" key="1">
    <citation type="journal article" date="2013" name="Nature">
        <title>Pan genome of the phytoplankton Emiliania underpins its global distribution.</title>
        <authorList>
            <person name="Read B.A."/>
            <person name="Kegel J."/>
            <person name="Klute M.J."/>
            <person name="Kuo A."/>
            <person name="Lefebvre S.C."/>
            <person name="Maumus F."/>
            <person name="Mayer C."/>
            <person name="Miller J."/>
            <person name="Monier A."/>
            <person name="Salamov A."/>
            <person name="Young J."/>
            <person name="Aguilar M."/>
            <person name="Claverie J.M."/>
            <person name="Frickenhaus S."/>
            <person name="Gonzalez K."/>
            <person name="Herman E.K."/>
            <person name="Lin Y.C."/>
            <person name="Napier J."/>
            <person name="Ogata H."/>
            <person name="Sarno A.F."/>
            <person name="Shmutz J."/>
            <person name="Schroeder D."/>
            <person name="de Vargas C."/>
            <person name="Verret F."/>
            <person name="von Dassow P."/>
            <person name="Valentin K."/>
            <person name="Van de Peer Y."/>
            <person name="Wheeler G."/>
            <person name="Dacks J.B."/>
            <person name="Delwiche C.F."/>
            <person name="Dyhrman S.T."/>
            <person name="Glockner G."/>
            <person name="John U."/>
            <person name="Richards T."/>
            <person name="Worden A.Z."/>
            <person name="Zhang X."/>
            <person name="Grigoriev I.V."/>
            <person name="Allen A.E."/>
            <person name="Bidle K."/>
            <person name="Borodovsky M."/>
            <person name="Bowler C."/>
            <person name="Brownlee C."/>
            <person name="Cock J.M."/>
            <person name="Elias M."/>
            <person name="Gladyshev V.N."/>
            <person name="Groth M."/>
            <person name="Guda C."/>
            <person name="Hadaegh A."/>
            <person name="Iglesias-Rodriguez M.D."/>
            <person name="Jenkins J."/>
            <person name="Jones B.M."/>
            <person name="Lawson T."/>
            <person name="Leese F."/>
            <person name="Lindquist E."/>
            <person name="Lobanov A."/>
            <person name="Lomsadze A."/>
            <person name="Malik S.B."/>
            <person name="Marsh M.E."/>
            <person name="Mackinder L."/>
            <person name="Mock T."/>
            <person name="Mueller-Roeber B."/>
            <person name="Pagarete A."/>
            <person name="Parker M."/>
            <person name="Probert I."/>
            <person name="Quesneville H."/>
            <person name="Raines C."/>
            <person name="Rensing S.A."/>
            <person name="Riano-Pachon D.M."/>
            <person name="Richier S."/>
            <person name="Rokitta S."/>
            <person name="Shiraiwa Y."/>
            <person name="Soanes D.M."/>
            <person name="van der Giezen M."/>
            <person name="Wahlund T.M."/>
            <person name="Williams B."/>
            <person name="Wilson W."/>
            <person name="Wolfe G."/>
            <person name="Wurch L.L."/>
        </authorList>
    </citation>
    <scope>NUCLEOTIDE SEQUENCE</scope>
</reference>
<dbReference type="AlphaFoldDB" id="A0A0D3IC26"/>
<dbReference type="PANTHER" id="PTHR46140">
    <property type="entry name" value="VACUOLAR TRANSPORTER CHAPERONE 1-RELATED"/>
    <property type="match status" value="1"/>
</dbReference>
<dbReference type="KEGG" id="ehx:EMIHUDRAFT_438229"/>
<dbReference type="InterPro" id="IPR018966">
    <property type="entry name" value="VTC_domain"/>
</dbReference>
<organism evidence="7 8">
    <name type="scientific">Emiliania huxleyi (strain CCMP1516)</name>
    <dbReference type="NCBI Taxonomy" id="280463"/>
    <lineage>
        <taxon>Eukaryota</taxon>
        <taxon>Haptista</taxon>
        <taxon>Haptophyta</taxon>
        <taxon>Prymnesiophyceae</taxon>
        <taxon>Isochrysidales</taxon>
        <taxon>Noelaerhabdaceae</taxon>
        <taxon>Emiliania</taxon>
    </lineage>
</organism>
<evidence type="ECO:0000256" key="5">
    <source>
        <dbReference type="ARBA" id="ARBA00023136"/>
    </source>
</evidence>
<evidence type="ECO:0000256" key="2">
    <source>
        <dbReference type="ARBA" id="ARBA00022554"/>
    </source>
</evidence>
<dbReference type="InterPro" id="IPR051572">
    <property type="entry name" value="VTC_Complex_Subunit"/>
</dbReference>
<dbReference type="PaxDb" id="2903-EOD08811"/>
<protein>
    <recommendedName>
        <fullName evidence="6">SPX domain-containing protein</fullName>
    </recommendedName>
</protein>
<dbReference type="Proteomes" id="UP000013827">
    <property type="component" value="Unassembled WGS sequence"/>
</dbReference>
<keyword evidence="2" id="KW-0926">Vacuole</keyword>
<accession>A0A0D3IC26</accession>
<reference evidence="7" key="2">
    <citation type="submission" date="2024-10" db="UniProtKB">
        <authorList>
            <consortium name="EnsemblProtists"/>
        </authorList>
    </citation>
    <scope>IDENTIFICATION</scope>
</reference>
<evidence type="ECO:0000259" key="6">
    <source>
        <dbReference type="PROSITE" id="PS51382"/>
    </source>
</evidence>
<comment type="subcellular location">
    <subcellularLocation>
        <location evidence="1">Vacuole membrane</location>
        <topology evidence="1">Multi-pass membrane protein</topology>
    </subcellularLocation>
</comment>
<dbReference type="CDD" id="cd07751">
    <property type="entry name" value="PolyPPase_VTC4_like"/>
    <property type="match status" value="1"/>
</dbReference>
<sequence length="553" mass="62619">MVKFGKNLTQEKVPRWSDGYVDYDSLKKILGEMINTGSIREFNEDVLYLAHSVATTDEVIRPPGAREGDFIARIDAEIEKVNRWTAKIHMELETLVEKISKAHSNWVQSGRPKTAQADTVLEEVESAEAELQAFENFINMNYLAFSKILKKHDKYSTCPLRMPYLMKVQSQTFVLDKMGSLVRTLSDLRASLQGAAVSAGKGAFDAAQKGGASFVRKTTKYWVQTKDVLKVKMFILKHRPVYKFTDGPSDSDLVTSIYYDNDKLELYQGRLKKYDGAIAFRIRWYGPEESFKTAFMERKTHREDWYGDGEASAKERFPLPPDKVVPFLQGKLSPADVRSILASTGFKGDLDEAQQLAAEMQAAVLSKKLRPSVRTHYMRTAFQRTGDATVRCSLDTELCMALEPCGDGEWKRMGPLDNRSQVTQFPHGVLEVKLQLISGTAMPEWVSDLLNSGCLREMPKFSKFVHGTAMLKRDQVRELPYWWSAQFMPLWAGANFVEQPTSVPFRMVSKDDKLRTKGTEAPLGTLPVSQKGGFGRLLYTIFTCNSSREPAYY</sequence>
<dbReference type="GO" id="GO:0005774">
    <property type="term" value="C:vacuolar membrane"/>
    <property type="evidence" value="ECO:0007669"/>
    <property type="project" value="UniProtKB-SubCell"/>
</dbReference>
<evidence type="ECO:0000256" key="4">
    <source>
        <dbReference type="ARBA" id="ARBA00022989"/>
    </source>
</evidence>
<dbReference type="PANTHER" id="PTHR46140:SF1">
    <property type="entry name" value="VACUOLAR TRANSPORTER CHAPERONE COMPLEX SUBUNIT 4-RELATED"/>
    <property type="match status" value="1"/>
</dbReference>
<name>A0A0D3IC26_EMIH1</name>
<dbReference type="InterPro" id="IPR004331">
    <property type="entry name" value="SPX_dom"/>
</dbReference>
<dbReference type="Pfam" id="PF09359">
    <property type="entry name" value="VTC"/>
    <property type="match status" value="1"/>
</dbReference>
<proteinExistence type="predicted"/>
<evidence type="ECO:0000256" key="3">
    <source>
        <dbReference type="ARBA" id="ARBA00022692"/>
    </source>
</evidence>
<evidence type="ECO:0000313" key="7">
    <source>
        <dbReference type="EnsemblProtists" id="EOD08811"/>
    </source>
</evidence>
<dbReference type="OMA" id="KGIFAPW"/>
<dbReference type="InterPro" id="IPR042267">
    <property type="entry name" value="VTC_sf"/>
</dbReference>